<feature type="transmembrane region" description="Helical" evidence="1">
    <location>
        <begin position="111"/>
        <end position="134"/>
    </location>
</feature>
<dbReference type="RefSeq" id="WP_377278570.1">
    <property type="nucleotide sequence ID" value="NZ_JBHSGL010000005.1"/>
</dbReference>
<keyword evidence="1" id="KW-0472">Membrane</keyword>
<keyword evidence="3" id="KW-1185">Reference proteome</keyword>
<dbReference type="Proteomes" id="UP001595932">
    <property type="component" value="Unassembled WGS sequence"/>
</dbReference>
<evidence type="ECO:0000256" key="1">
    <source>
        <dbReference type="SAM" id="Phobius"/>
    </source>
</evidence>
<keyword evidence="1" id="KW-1133">Transmembrane helix</keyword>
<comment type="caution">
    <text evidence="2">The sequence shown here is derived from an EMBL/GenBank/DDBJ whole genome shotgun (WGS) entry which is preliminary data.</text>
</comment>
<feature type="transmembrane region" description="Helical" evidence="1">
    <location>
        <begin position="78"/>
        <end position="99"/>
    </location>
</feature>
<evidence type="ECO:0000313" key="2">
    <source>
        <dbReference type="EMBL" id="MFC4713006.1"/>
    </source>
</evidence>
<organism evidence="2 3">
    <name type="scientific">Planococcus dechangensis</name>
    <dbReference type="NCBI Taxonomy" id="1176255"/>
    <lineage>
        <taxon>Bacteria</taxon>
        <taxon>Bacillati</taxon>
        <taxon>Bacillota</taxon>
        <taxon>Bacilli</taxon>
        <taxon>Bacillales</taxon>
        <taxon>Caryophanaceae</taxon>
        <taxon>Planococcus</taxon>
    </lineage>
</organism>
<reference evidence="3" key="1">
    <citation type="journal article" date="2019" name="Int. J. Syst. Evol. Microbiol.">
        <title>The Global Catalogue of Microorganisms (GCM) 10K type strain sequencing project: providing services to taxonomists for standard genome sequencing and annotation.</title>
        <authorList>
            <consortium name="The Broad Institute Genomics Platform"/>
            <consortium name="The Broad Institute Genome Sequencing Center for Infectious Disease"/>
            <person name="Wu L."/>
            <person name="Ma J."/>
        </authorList>
    </citation>
    <scope>NUCLEOTIDE SEQUENCE [LARGE SCALE GENOMIC DNA]</scope>
    <source>
        <strain evidence="3">CGMCC 1.12151</strain>
    </source>
</reference>
<keyword evidence="1" id="KW-0812">Transmembrane</keyword>
<gene>
    <name evidence="2" type="ORF">ACFO5U_09055</name>
</gene>
<feature type="transmembrane region" description="Helical" evidence="1">
    <location>
        <begin position="42"/>
        <end position="58"/>
    </location>
</feature>
<feature type="transmembrane region" description="Helical" evidence="1">
    <location>
        <begin position="5"/>
        <end position="22"/>
    </location>
</feature>
<sequence>MKRFLYYLAWSIGIGVIVYAGLQFQQSLVVRSQETFNPVPLWVYIAIFPIAIGLLMRLPKFLQERRERRIIGFDWSKFLAIGLPSFIILILAVSPFLQLGDMGMPQLLSSLHLILFSGTTAQTIAGLVFGYVLLDSFKREDAGGSGSHYYRAS</sequence>
<evidence type="ECO:0000313" key="3">
    <source>
        <dbReference type="Proteomes" id="UP001595932"/>
    </source>
</evidence>
<accession>A0ABV9MD31</accession>
<dbReference type="EMBL" id="JBHSGL010000005">
    <property type="protein sequence ID" value="MFC4713006.1"/>
    <property type="molecule type" value="Genomic_DNA"/>
</dbReference>
<proteinExistence type="predicted"/>
<protein>
    <submittedName>
        <fullName evidence="2">Uncharacterized protein</fullName>
    </submittedName>
</protein>
<name>A0ABV9MD31_9BACL</name>